<dbReference type="EMBL" id="CACRTV010000057">
    <property type="protein sequence ID" value="VYU46559.1"/>
    <property type="molecule type" value="Genomic_DNA"/>
</dbReference>
<proteinExistence type="predicted"/>
<keyword evidence="1" id="KW-1133">Transmembrane helix</keyword>
<sequence length="33" mass="3560">MRSKDYEISGTTKVGVASIILWVVAIIGLIVVK</sequence>
<evidence type="ECO:0000313" key="2">
    <source>
        <dbReference type="EMBL" id="VYU46559.1"/>
    </source>
</evidence>
<accession>A0A6N3F3Q4</accession>
<reference evidence="2" key="1">
    <citation type="submission" date="2019-11" db="EMBL/GenBank/DDBJ databases">
        <authorList>
            <person name="Feng L."/>
        </authorList>
    </citation>
    <scope>NUCLEOTIDE SEQUENCE</scope>
    <source>
        <strain evidence="2">CParaputrificumLFYP93</strain>
    </source>
</reference>
<dbReference type="AlphaFoldDB" id="A0A6N3F3Q4"/>
<protein>
    <submittedName>
        <fullName evidence="2">Uncharacterized protein</fullName>
    </submittedName>
</protein>
<gene>
    <name evidence="2" type="ORF">CPLFYP93_02373</name>
</gene>
<evidence type="ECO:0000256" key="1">
    <source>
        <dbReference type="SAM" id="Phobius"/>
    </source>
</evidence>
<organism evidence="2">
    <name type="scientific">Clostridium paraputrificum</name>
    <dbReference type="NCBI Taxonomy" id="29363"/>
    <lineage>
        <taxon>Bacteria</taxon>
        <taxon>Bacillati</taxon>
        <taxon>Bacillota</taxon>
        <taxon>Clostridia</taxon>
        <taxon>Eubacteriales</taxon>
        <taxon>Clostridiaceae</taxon>
        <taxon>Clostridium</taxon>
    </lineage>
</organism>
<keyword evidence="1" id="KW-0472">Membrane</keyword>
<keyword evidence="1" id="KW-0812">Transmembrane</keyword>
<name>A0A6N3F3Q4_9CLOT</name>
<feature type="transmembrane region" description="Helical" evidence="1">
    <location>
        <begin position="12"/>
        <end position="32"/>
    </location>
</feature>